<keyword evidence="3" id="KW-1185">Reference proteome</keyword>
<sequence>MPQTTSFASTRIRIFGIAIAASLTLGACSETGARARLGEPAADPAIASRQVRYQPVLAGFTGFRPVGPIDWGRSNQRVAPGSPVR</sequence>
<dbReference type="Proteomes" id="UP000298781">
    <property type="component" value="Chromosome"/>
</dbReference>
<reference evidence="2 3" key="1">
    <citation type="submission" date="2019-04" db="EMBL/GenBank/DDBJ databases">
        <title>Phreatobacter aquaticus sp. nov.</title>
        <authorList>
            <person name="Choi A."/>
        </authorList>
    </citation>
    <scope>NUCLEOTIDE SEQUENCE [LARGE SCALE GENOMIC DNA]</scope>
    <source>
        <strain evidence="2 3">KCTC 52518</strain>
    </source>
</reference>
<protein>
    <submittedName>
        <fullName evidence="2">Uncharacterized protein</fullName>
    </submittedName>
</protein>
<dbReference type="AlphaFoldDB" id="A0A4D7B483"/>
<dbReference type="OrthoDB" id="8004769at2"/>
<proteinExistence type="predicted"/>
<dbReference type="RefSeq" id="WP_136961481.1">
    <property type="nucleotide sequence ID" value="NZ_CP039690.1"/>
</dbReference>
<dbReference type="EMBL" id="CP039690">
    <property type="protein sequence ID" value="QCI66035.1"/>
    <property type="molecule type" value="Genomic_DNA"/>
</dbReference>
<keyword evidence="1" id="KW-0732">Signal</keyword>
<gene>
    <name evidence="2" type="ORF">E8M01_18565</name>
</gene>
<feature type="chain" id="PRO_5020244631" evidence="1">
    <location>
        <begin position="21"/>
        <end position="85"/>
    </location>
</feature>
<evidence type="ECO:0000313" key="3">
    <source>
        <dbReference type="Proteomes" id="UP000298781"/>
    </source>
</evidence>
<accession>A0A4D7B483</accession>
<organism evidence="2 3">
    <name type="scientific">Phreatobacter stygius</name>
    <dbReference type="NCBI Taxonomy" id="1940610"/>
    <lineage>
        <taxon>Bacteria</taxon>
        <taxon>Pseudomonadati</taxon>
        <taxon>Pseudomonadota</taxon>
        <taxon>Alphaproteobacteria</taxon>
        <taxon>Hyphomicrobiales</taxon>
        <taxon>Phreatobacteraceae</taxon>
        <taxon>Phreatobacter</taxon>
    </lineage>
</organism>
<feature type="signal peptide" evidence="1">
    <location>
        <begin position="1"/>
        <end position="20"/>
    </location>
</feature>
<evidence type="ECO:0000256" key="1">
    <source>
        <dbReference type="SAM" id="SignalP"/>
    </source>
</evidence>
<evidence type="ECO:0000313" key="2">
    <source>
        <dbReference type="EMBL" id="QCI66035.1"/>
    </source>
</evidence>
<dbReference type="KEGG" id="pstg:E8M01_18565"/>
<name>A0A4D7B483_9HYPH</name>